<comment type="pathway">
    <text evidence="2">Carbohydrate metabolism; tricarboxylic acid cycle.</text>
</comment>
<feature type="transmembrane region" description="Helical" evidence="12">
    <location>
        <begin position="81"/>
        <end position="104"/>
    </location>
</feature>
<dbReference type="GO" id="GO:0046872">
    <property type="term" value="F:metal ion binding"/>
    <property type="evidence" value="ECO:0007669"/>
    <property type="project" value="UniProtKB-KW"/>
</dbReference>
<dbReference type="InterPro" id="IPR018495">
    <property type="entry name" value="Succ_DH_cyt_bsu_CS"/>
</dbReference>
<dbReference type="PROSITE" id="PS01001">
    <property type="entry name" value="SDH_CYT_2"/>
    <property type="match status" value="2"/>
</dbReference>
<evidence type="ECO:0000313" key="13">
    <source>
        <dbReference type="EMBL" id="KAL3101121.1"/>
    </source>
</evidence>
<protein>
    <recommendedName>
        <fullName evidence="15">Succinate dehydrogenase cytochrome b560 subunit, mitochondrial</fullName>
    </recommendedName>
</protein>
<dbReference type="InterPro" id="IPR034804">
    <property type="entry name" value="SQR/QFR_C/D"/>
</dbReference>
<evidence type="ECO:0000313" key="14">
    <source>
        <dbReference type="Proteomes" id="UP001620645"/>
    </source>
</evidence>
<dbReference type="PANTHER" id="PTHR10978:SF5">
    <property type="entry name" value="SUCCINATE DEHYDROGENASE CYTOCHROME B560 SUBUNIT, MITOCHONDRIAL"/>
    <property type="match status" value="1"/>
</dbReference>
<dbReference type="GO" id="GO:0006121">
    <property type="term" value="P:mitochondrial electron transport, succinate to ubiquinone"/>
    <property type="evidence" value="ECO:0007669"/>
    <property type="project" value="UniProtKB-ARBA"/>
</dbReference>
<dbReference type="EMBL" id="JBICCN010000027">
    <property type="protein sequence ID" value="KAL3101121.1"/>
    <property type="molecule type" value="Genomic_DNA"/>
</dbReference>
<dbReference type="SUPFAM" id="SSF81343">
    <property type="entry name" value="Fumarate reductase respiratory complex transmembrane subunits"/>
    <property type="match status" value="2"/>
</dbReference>
<keyword evidence="8 12" id="KW-1133">Transmembrane helix</keyword>
<evidence type="ECO:0000256" key="7">
    <source>
        <dbReference type="ARBA" id="ARBA00022946"/>
    </source>
</evidence>
<dbReference type="PANTHER" id="PTHR10978">
    <property type="entry name" value="SUCCINATE DEHYDROGENASE CYTOCHROME B560 SUBUNIT"/>
    <property type="match status" value="1"/>
</dbReference>
<feature type="transmembrane region" description="Helical" evidence="12">
    <location>
        <begin position="156"/>
        <end position="176"/>
    </location>
</feature>
<keyword evidence="6" id="KW-0999">Mitochondrion inner membrane</keyword>
<keyword evidence="4 12" id="KW-0812">Transmembrane</keyword>
<keyword evidence="5" id="KW-0479">Metal-binding</keyword>
<dbReference type="Pfam" id="PF01127">
    <property type="entry name" value="Sdh_cyt"/>
    <property type="match status" value="2"/>
</dbReference>
<evidence type="ECO:0000256" key="5">
    <source>
        <dbReference type="ARBA" id="ARBA00022723"/>
    </source>
</evidence>
<dbReference type="InterPro" id="IPR000701">
    <property type="entry name" value="SuccDH_FuR_B_TM-su"/>
</dbReference>
<proteinExistence type="predicted"/>
<evidence type="ECO:0000256" key="10">
    <source>
        <dbReference type="ARBA" id="ARBA00023128"/>
    </source>
</evidence>
<feature type="transmembrane region" description="Helical" evidence="12">
    <location>
        <begin position="348"/>
        <end position="368"/>
    </location>
</feature>
<keyword evidence="7" id="KW-0809">Transit peptide</keyword>
<keyword evidence="11 12" id="KW-0472">Membrane</keyword>
<gene>
    <name evidence="13" type="ORF">niasHS_001581</name>
</gene>
<keyword evidence="3" id="KW-0349">Heme</keyword>
<evidence type="ECO:0000256" key="8">
    <source>
        <dbReference type="ARBA" id="ARBA00022989"/>
    </source>
</evidence>
<evidence type="ECO:0000256" key="6">
    <source>
        <dbReference type="ARBA" id="ARBA00022792"/>
    </source>
</evidence>
<keyword evidence="10" id="KW-0496">Mitochondrion</keyword>
<dbReference type="AlphaFoldDB" id="A0ABD2KE16"/>
<dbReference type="Proteomes" id="UP001620645">
    <property type="component" value="Unassembled WGS sequence"/>
</dbReference>
<evidence type="ECO:0000256" key="4">
    <source>
        <dbReference type="ARBA" id="ARBA00022692"/>
    </source>
</evidence>
<evidence type="ECO:0000256" key="9">
    <source>
        <dbReference type="ARBA" id="ARBA00023004"/>
    </source>
</evidence>
<keyword evidence="14" id="KW-1185">Reference proteome</keyword>
<accession>A0ABD2KE16</accession>
<sequence>MLLKLPIFLCSSRQFFRAIAFVRPQQRLLPVRLSSTAAKTPVQEFGFEYLKRQMNLGRPLSPHLQIYKPQLTWVMSGVHRILACIMSGALLVGVFVFGICSVDFTSFAERLNSWNLWRPVTNSVKFVIAFPIVYHILNGIRFMAFDMAKGTELASVYRSGYLVIGLSTLISLLIVANSKHLTKEQFQQKYKKEANKSLELIQTQCVSISAPKQVRPQQRLLPVRLSSTAAKTPVQEFGFEYLKRQMNLGRPLSPHLQIYKPQLTWVMSGVHRILACIMSGALLVGVFVFGICSVDFTSFAERLNSWNLWRPVTNSVKFVIAFPIVYHILNGIRFMAFDMAKGTELASVYRSGYLVIGLSTLISLLIVANSKHLTKEQFQQKYKKEVNK</sequence>
<evidence type="ECO:0000256" key="2">
    <source>
        <dbReference type="ARBA" id="ARBA00005163"/>
    </source>
</evidence>
<dbReference type="GO" id="GO:0005743">
    <property type="term" value="C:mitochondrial inner membrane"/>
    <property type="evidence" value="ECO:0007669"/>
    <property type="project" value="UniProtKB-SubCell"/>
</dbReference>
<comment type="caution">
    <text evidence="13">The sequence shown here is derived from an EMBL/GenBank/DDBJ whole genome shotgun (WGS) entry which is preliminary data.</text>
</comment>
<name>A0ABD2KE16_HETSC</name>
<comment type="subcellular location">
    <subcellularLocation>
        <location evidence="1">Mitochondrion inner membrane</location>
        <topology evidence="1">Multi-pass membrane protein</topology>
    </subcellularLocation>
</comment>
<feature type="transmembrane region" description="Helical" evidence="12">
    <location>
        <begin position="315"/>
        <end position="336"/>
    </location>
</feature>
<organism evidence="13 14">
    <name type="scientific">Heterodera schachtii</name>
    <name type="common">Sugarbeet cyst nematode worm</name>
    <name type="synonym">Tylenchus schachtii</name>
    <dbReference type="NCBI Taxonomy" id="97005"/>
    <lineage>
        <taxon>Eukaryota</taxon>
        <taxon>Metazoa</taxon>
        <taxon>Ecdysozoa</taxon>
        <taxon>Nematoda</taxon>
        <taxon>Chromadorea</taxon>
        <taxon>Rhabditida</taxon>
        <taxon>Tylenchina</taxon>
        <taxon>Tylenchomorpha</taxon>
        <taxon>Tylenchoidea</taxon>
        <taxon>Heteroderidae</taxon>
        <taxon>Heteroderinae</taxon>
        <taxon>Heterodera</taxon>
    </lineage>
</organism>
<feature type="transmembrane region" description="Helical" evidence="12">
    <location>
        <begin position="124"/>
        <end position="144"/>
    </location>
</feature>
<evidence type="ECO:0000256" key="12">
    <source>
        <dbReference type="SAM" id="Phobius"/>
    </source>
</evidence>
<dbReference type="InterPro" id="IPR014314">
    <property type="entry name" value="Succ_DH_cytb556"/>
</dbReference>
<dbReference type="CDD" id="cd03499">
    <property type="entry name" value="SQR_TypeC_SdhC"/>
    <property type="match status" value="2"/>
</dbReference>
<dbReference type="NCBIfam" id="TIGR02970">
    <property type="entry name" value="succ_dehyd_cytB"/>
    <property type="match status" value="2"/>
</dbReference>
<dbReference type="Gene3D" id="1.20.1300.10">
    <property type="entry name" value="Fumarate reductase/succinate dehydrogenase, transmembrane subunit"/>
    <property type="match status" value="2"/>
</dbReference>
<evidence type="ECO:0000256" key="3">
    <source>
        <dbReference type="ARBA" id="ARBA00022617"/>
    </source>
</evidence>
<feature type="transmembrane region" description="Helical" evidence="12">
    <location>
        <begin position="270"/>
        <end position="294"/>
    </location>
</feature>
<evidence type="ECO:0008006" key="15">
    <source>
        <dbReference type="Google" id="ProtNLM"/>
    </source>
</evidence>
<keyword evidence="9" id="KW-0408">Iron</keyword>
<reference evidence="13 14" key="1">
    <citation type="submission" date="2024-10" db="EMBL/GenBank/DDBJ databases">
        <authorList>
            <person name="Kim D."/>
        </authorList>
    </citation>
    <scope>NUCLEOTIDE SEQUENCE [LARGE SCALE GENOMIC DNA]</scope>
    <source>
        <strain evidence="13">Taebaek</strain>
    </source>
</reference>
<dbReference type="FunFam" id="1.20.1300.10:FF:000011">
    <property type="entry name" value="Succinate dehydrogenase cytochrome b560 subunit"/>
    <property type="match status" value="2"/>
</dbReference>
<evidence type="ECO:0000256" key="1">
    <source>
        <dbReference type="ARBA" id="ARBA00004448"/>
    </source>
</evidence>
<evidence type="ECO:0000256" key="11">
    <source>
        <dbReference type="ARBA" id="ARBA00023136"/>
    </source>
</evidence>